<evidence type="ECO:0000313" key="3">
    <source>
        <dbReference type="Proteomes" id="UP000265520"/>
    </source>
</evidence>
<name>A0A392RFT2_9FABA</name>
<feature type="non-terminal residue" evidence="2">
    <location>
        <position position="1"/>
    </location>
</feature>
<proteinExistence type="predicted"/>
<dbReference type="AlphaFoldDB" id="A0A392RFT2"/>
<keyword evidence="3" id="KW-1185">Reference proteome</keyword>
<feature type="transmembrane region" description="Helical" evidence="1">
    <location>
        <begin position="12"/>
        <end position="45"/>
    </location>
</feature>
<evidence type="ECO:0000313" key="2">
    <source>
        <dbReference type="EMBL" id="MCI34894.1"/>
    </source>
</evidence>
<keyword evidence="1" id="KW-1133">Transmembrane helix</keyword>
<keyword evidence="1" id="KW-0472">Membrane</keyword>
<accession>A0A392RFT2</accession>
<dbReference type="EMBL" id="LXQA010218057">
    <property type="protein sequence ID" value="MCI34894.1"/>
    <property type="molecule type" value="Genomic_DNA"/>
</dbReference>
<keyword evidence="1" id="KW-0812">Transmembrane</keyword>
<protein>
    <submittedName>
        <fullName evidence="2">Uncharacterized protein</fullName>
    </submittedName>
</protein>
<sequence>DVVHPPTRVVEVILVVVFWCCAGGLGGFGCAGGLGFGGCAASVVLLVPF</sequence>
<evidence type="ECO:0000256" key="1">
    <source>
        <dbReference type="SAM" id="Phobius"/>
    </source>
</evidence>
<reference evidence="2 3" key="1">
    <citation type="journal article" date="2018" name="Front. Plant Sci.">
        <title>Red Clover (Trifolium pratense) and Zigzag Clover (T. medium) - A Picture of Genomic Similarities and Differences.</title>
        <authorList>
            <person name="Dluhosova J."/>
            <person name="Istvanek J."/>
            <person name="Nedelnik J."/>
            <person name="Repkova J."/>
        </authorList>
    </citation>
    <scope>NUCLEOTIDE SEQUENCE [LARGE SCALE GENOMIC DNA]</scope>
    <source>
        <strain evidence="3">cv. 10/8</strain>
        <tissue evidence="2">Leaf</tissue>
    </source>
</reference>
<comment type="caution">
    <text evidence="2">The sequence shown here is derived from an EMBL/GenBank/DDBJ whole genome shotgun (WGS) entry which is preliminary data.</text>
</comment>
<dbReference type="Proteomes" id="UP000265520">
    <property type="component" value="Unassembled WGS sequence"/>
</dbReference>
<organism evidence="2 3">
    <name type="scientific">Trifolium medium</name>
    <dbReference type="NCBI Taxonomy" id="97028"/>
    <lineage>
        <taxon>Eukaryota</taxon>
        <taxon>Viridiplantae</taxon>
        <taxon>Streptophyta</taxon>
        <taxon>Embryophyta</taxon>
        <taxon>Tracheophyta</taxon>
        <taxon>Spermatophyta</taxon>
        <taxon>Magnoliopsida</taxon>
        <taxon>eudicotyledons</taxon>
        <taxon>Gunneridae</taxon>
        <taxon>Pentapetalae</taxon>
        <taxon>rosids</taxon>
        <taxon>fabids</taxon>
        <taxon>Fabales</taxon>
        <taxon>Fabaceae</taxon>
        <taxon>Papilionoideae</taxon>
        <taxon>50 kb inversion clade</taxon>
        <taxon>NPAAA clade</taxon>
        <taxon>Hologalegina</taxon>
        <taxon>IRL clade</taxon>
        <taxon>Trifolieae</taxon>
        <taxon>Trifolium</taxon>
    </lineage>
</organism>